<dbReference type="InterPro" id="IPR050234">
    <property type="entry name" value="Nuclear_hormone_rcpt_NR1"/>
</dbReference>
<feature type="compositionally biased region" description="Polar residues" evidence="9">
    <location>
        <begin position="485"/>
        <end position="494"/>
    </location>
</feature>
<comment type="caution">
    <text evidence="13">The sequence shown here is derived from an EMBL/GenBank/DDBJ whole genome shotgun (WGS) entry which is preliminary data.</text>
</comment>
<keyword evidence="7" id="KW-0675">Receptor</keyword>
<dbReference type="PROSITE" id="PS51030">
    <property type="entry name" value="NUCLEAR_REC_DBD_2"/>
    <property type="match status" value="3"/>
</dbReference>
<dbReference type="SUPFAM" id="SSF57716">
    <property type="entry name" value="Glucocorticoid receptor-like (DNA-binding domain)"/>
    <property type="match status" value="3"/>
</dbReference>
<dbReference type="InterPro" id="IPR001628">
    <property type="entry name" value="Znf_hrmn_rcpt"/>
</dbReference>
<dbReference type="Proteomes" id="UP000285301">
    <property type="component" value="Unassembled WGS sequence"/>
</dbReference>
<dbReference type="Pfam" id="PF00105">
    <property type="entry name" value="zf-C4"/>
    <property type="match status" value="3"/>
</dbReference>
<dbReference type="CDD" id="cd04458">
    <property type="entry name" value="CSP_CDS"/>
    <property type="match status" value="1"/>
</dbReference>
<dbReference type="SMART" id="SM00357">
    <property type="entry name" value="CSP"/>
    <property type="match status" value="1"/>
</dbReference>
<dbReference type="InterPro" id="IPR013088">
    <property type="entry name" value="Znf_NHR/GATA"/>
</dbReference>
<reference evidence="13" key="2">
    <citation type="submission" date="2018-11" db="EMBL/GenBank/DDBJ databases">
        <title>Trombidioid mite genomics.</title>
        <authorList>
            <person name="Dong X."/>
        </authorList>
    </citation>
    <scope>NUCLEOTIDE SEQUENCE</scope>
    <source>
        <strain evidence="13">UoL-WK</strain>
    </source>
</reference>
<evidence type="ECO:0000259" key="10">
    <source>
        <dbReference type="PROSITE" id="PS51030"/>
    </source>
</evidence>
<feature type="domain" description="CSD" evidence="11">
    <location>
        <begin position="393"/>
        <end position="458"/>
    </location>
</feature>
<evidence type="ECO:0000256" key="3">
    <source>
        <dbReference type="ARBA" id="ARBA00022833"/>
    </source>
</evidence>
<keyword evidence="1" id="KW-0479">Metal-binding</keyword>
<dbReference type="Gene3D" id="2.40.50.140">
    <property type="entry name" value="Nucleic acid-binding proteins"/>
    <property type="match status" value="1"/>
</dbReference>
<keyword evidence="2" id="KW-0863">Zinc-finger</keyword>
<evidence type="ECO:0000256" key="7">
    <source>
        <dbReference type="ARBA" id="ARBA00023170"/>
    </source>
</evidence>
<dbReference type="OrthoDB" id="5771769at2759"/>
<evidence type="ECO:0000313" key="12">
    <source>
        <dbReference type="EMBL" id="RWS07059.1"/>
    </source>
</evidence>
<evidence type="ECO:0000256" key="6">
    <source>
        <dbReference type="ARBA" id="ARBA00023163"/>
    </source>
</evidence>
<dbReference type="AlphaFoldDB" id="A0A3S3P7T3"/>
<dbReference type="EMBL" id="NCKU01003703">
    <property type="protein sequence ID" value="RWS07059.1"/>
    <property type="molecule type" value="Genomic_DNA"/>
</dbReference>
<name>A0A3S3P7T3_9ACAR</name>
<proteinExistence type="predicted"/>
<keyword evidence="3" id="KW-0862">Zinc</keyword>
<dbReference type="InterPro" id="IPR011129">
    <property type="entry name" value="CSD"/>
</dbReference>
<feature type="region of interest" description="Disordered" evidence="9">
    <location>
        <begin position="370"/>
        <end position="391"/>
    </location>
</feature>
<feature type="compositionally biased region" description="Basic and acidic residues" evidence="9">
    <location>
        <begin position="372"/>
        <end position="386"/>
    </location>
</feature>
<protein>
    <submittedName>
        <fullName evidence="13">Uncharacterized protein</fullName>
    </submittedName>
</protein>
<feature type="domain" description="Nuclear receptor" evidence="10">
    <location>
        <begin position="289"/>
        <end position="365"/>
    </location>
</feature>
<evidence type="ECO:0000256" key="5">
    <source>
        <dbReference type="ARBA" id="ARBA00023125"/>
    </source>
</evidence>
<dbReference type="EMBL" id="NCKU01003702">
    <property type="protein sequence ID" value="RWS07061.1"/>
    <property type="molecule type" value="Genomic_DNA"/>
</dbReference>
<dbReference type="SUPFAM" id="SSF50249">
    <property type="entry name" value="Nucleic acid-binding proteins"/>
    <property type="match status" value="1"/>
</dbReference>
<evidence type="ECO:0000313" key="13">
    <source>
        <dbReference type="EMBL" id="RWS07061.1"/>
    </source>
</evidence>
<dbReference type="GO" id="GO:0003700">
    <property type="term" value="F:DNA-binding transcription factor activity"/>
    <property type="evidence" value="ECO:0007669"/>
    <property type="project" value="InterPro"/>
</dbReference>
<dbReference type="PRINTS" id="PR00050">
    <property type="entry name" value="COLDSHOCK"/>
</dbReference>
<keyword evidence="5" id="KW-0238">DNA-binding</keyword>
<dbReference type="PANTHER" id="PTHR24082">
    <property type="entry name" value="NUCLEAR HORMONE RECEPTOR"/>
    <property type="match status" value="1"/>
</dbReference>
<keyword evidence="4" id="KW-0805">Transcription regulation</keyword>
<keyword evidence="14" id="KW-1185">Reference proteome</keyword>
<evidence type="ECO:0000259" key="11">
    <source>
        <dbReference type="PROSITE" id="PS51857"/>
    </source>
</evidence>
<accession>A0A3S3P7T3</accession>
<dbReference type="GO" id="GO:0043565">
    <property type="term" value="F:sequence-specific DNA binding"/>
    <property type="evidence" value="ECO:0007669"/>
    <property type="project" value="InterPro"/>
</dbReference>
<gene>
    <name evidence="13" type="ORF">B4U79_01805</name>
    <name evidence="12" type="ORF">B4U79_15697</name>
</gene>
<dbReference type="PROSITE" id="PS51857">
    <property type="entry name" value="CSD_2"/>
    <property type="match status" value="1"/>
</dbReference>
<feature type="region of interest" description="Disordered" evidence="9">
    <location>
        <begin position="463"/>
        <end position="498"/>
    </location>
</feature>
<feature type="domain" description="Nuclear receptor" evidence="10">
    <location>
        <begin position="159"/>
        <end position="234"/>
    </location>
</feature>
<dbReference type="Gene3D" id="3.30.50.10">
    <property type="entry name" value="Erythroid Transcription Factor GATA-1, subunit A"/>
    <property type="match status" value="3"/>
</dbReference>
<organism evidence="13 14">
    <name type="scientific">Dinothrombium tinctorium</name>
    <dbReference type="NCBI Taxonomy" id="1965070"/>
    <lineage>
        <taxon>Eukaryota</taxon>
        <taxon>Metazoa</taxon>
        <taxon>Ecdysozoa</taxon>
        <taxon>Arthropoda</taxon>
        <taxon>Chelicerata</taxon>
        <taxon>Arachnida</taxon>
        <taxon>Acari</taxon>
        <taxon>Acariformes</taxon>
        <taxon>Trombidiformes</taxon>
        <taxon>Prostigmata</taxon>
        <taxon>Anystina</taxon>
        <taxon>Parasitengona</taxon>
        <taxon>Trombidioidea</taxon>
        <taxon>Trombidiidae</taxon>
        <taxon>Dinothrombium</taxon>
    </lineage>
</organism>
<evidence type="ECO:0000256" key="9">
    <source>
        <dbReference type="SAM" id="MobiDB-lite"/>
    </source>
</evidence>
<sequence length="597" mass="67610">MITPLTSIMSVDESDENLSKRSFNSLTSHSEQSMRMNTYDTIPGSSKLRETLNDDQKNNFSLDKSNSDELIAQSTFMCKVCGDKAKNVSYGALSCLACRCFFRQCVLDKVEFRSCIWGGNCEITVSNRNNCRYCRYKKCFAVGMVKEEVGKGVEKSEQFLVCGVCGDEARGSNYGVDSCRACAIFFRSTVLSKIKYKCNSGGNCEITILNRKSCQYCRYQKCLAIGMDRKTVFSNKKSKLARDKVNSNLVEILSKKVENEEQVVKYLEEEISEGLHRKSAIREKKAKSPLKCEVCGDKARWSSYGVIACNACGIFFLRYVRNDLDHRECCCDGNSEITSENRNRCTYCRYQKCLAVGMMEENVNLFQRSKQKRENNDFDPRAKEGESSNVNRRRRGKVDWYSAERGFGFIKPKGGGTKVFVHQTVIQMSGFRELFAEDEVEYESKITEKGLSATLVVRLESEEEKISAQQPMSIENPDSDRSKNYSESSEQNAAQIDLPPQMPRCSICKSYDHTDEKCPLKGNESLQYSVKQVLGSSPEESSEEDCMQAAGTSYSLTVERLTDREKIQSKNRTTNTVIEGKSYASVVAKGKRDKDKW</sequence>
<dbReference type="STRING" id="1965070.A0A3S3P7T3"/>
<dbReference type="PRINTS" id="PR00047">
    <property type="entry name" value="STROIDFINGER"/>
</dbReference>
<reference evidence="13 14" key="1">
    <citation type="journal article" date="2018" name="Gigascience">
        <title>Genomes of trombidid mites reveal novel predicted allergens and laterally-transferred genes associated with secondary metabolism.</title>
        <authorList>
            <person name="Dong X."/>
            <person name="Chaisiri K."/>
            <person name="Xia D."/>
            <person name="Armstrong S.D."/>
            <person name="Fang Y."/>
            <person name="Donnelly M.J."/>
            <person name="Kadowaki T."/>
            <person name="McGarry J.W."/>
            <person name="Darby A.C."/>
            <person name="Makepeace B.L."/>
        </authorList>
    </citation>
    <scope>NUCLEOTIDE SEQUENCE [LARGE SCALE GENOMIC DNA]</scope>
    <source>
        <strain evidence="13">UoL-WK</strain>
    </source>
</reference>
<dbReference type="Pfam" id="PF00313">
    <property type="entry name" value="CSD"/>
    <property type="match status" value="1"/>
</dbReference>
<dbReference type="SMART" id="SM00399">
    <property type="entry name" value="ZnF_C4"/>
    <property type="match status" value="3"/>
</dbReference>
<keyword evidence="6" id="KW-0804">Transcription</keyword>
<dbReference type="InterPro" id="IPR002059">
    <property type="entry name" value="CSP_DNA-bd"/>
</dbReference>
<evidence type="ECO:0000256" key="2">
    <source>
        <dbReference type="ARBA" id="ARBA00022771"/>
    </source>
</evidence>
<evidence type="ECO:0000256" key="8">
    <source>
        <dbReference type="ARBA" id="ARBA00023242"/>
    </source>
</evidence>
<evidence type="ECO:0000313" key="14">
    <source>
        <dbReference type="Proteomes" id="UP000285301"/>
    </source>
</evidence>
<evidence type="ECO:0000256" key="1">
    <source>
        <dbReference type="ARBA" id="ARBA00022723"/>
    </source>
</evidence>
<keyword evidence="8" id="KW-0539">Nucleus</keyword>
<evidence type="ECO:0000256" key="4">
    <source>
        <dbReference type="ARBA" id="ARBA00023015"/>
    </source>
</evidence>
<dbReference type="GO" id="GO:0008270">
    <property type="term" value="F:zinc ion binding"/>
    <property type="evidence" value="ECO:0007669"/>
    <property type="project" value="UniProtKB-KW"/>
</dbReference>
<dbReference type="InterPro" id="IPR012340">
    <property type="entry name" value="NA-bd_OB-fold"/>
</dbReference>
<feature type="domain" description="Nuclear receptor" evidence="10">
    <location>
        <begin position="75"/>
        <end position="151"/>
    </location>
</feature>